<comment type="caution">
    <text evidence="1">The sequence shown here is derived from an EMBL/GenBank/DDBJ whole genome shotgun (WGS) entry which is preliminary data.</text>
</comment>
<evidence type="ECO:0000313" key="1">
    <source>
        <dbReference type="EMBL" id="PJA83204.1"/>
    </source>
</evidence>
<protein>
    <submittedName>
        <fullName evidence="1">Uncharacterized protein</fullName>
    </submittedName>
</protein>
<dbReference type="EMBL" id="PFVS01000059">
    <property type="protein sequence ID" value="PJA83204.1"/>
    <property type="molecule type" value="Genomic_DNA"/>
</dbReference>
<gene>
    <name evidence="1" type="ORF">CO146_01600</name>
</gene>
<organism evidence="1 2">
    <name type="scientific">Candidatus Nealsonbacteria bacterium CG_4_9_14_3_um_filter_37_29</name>
    <dbReference type="NCBI Taxonomy" id="1974696"/>
    <lineage>
        <taxon>Bacteria</taxon>
        <taxon>Candidatus Nealsoniibacteriota</taxon>
    </lineage>
</organism>
<name>A0A2M7Z3B2_9BACT</name>
<dbReference type="Proteomes" id="UP000230178">
    <property type="component" value="Unassembled WGS sequence"/>
</dbReference>
<evidence type="ECO:0000313" key="2">
    <source>
        <dbReference type="Proteomes" id="UP000230178"/>
    </source>
</evidence>
<dbReference type="AntiFam" id="ANF00024">
    <property type="entry name" value="Antisense to 23S rRNA"/>
</dbReference>
<proteinExistence type="predicted"/>
<accession>A0A2M7Z3B2</accession>
<sequence length="83" mass="9096">MPGLLHDILSSALPLENKILAGASPKTISGRTSYHQARLGFLFLPQLIPEYCTAHGFGPPLVFRRSSPWPWQARLASGRSTPI</sequence>
<reference evidence="2" key="1">
    <citation type="submission" date="2017-09" db="EMBL/GenBank/DDBJ databases">
        <title>Depth-based differentiation of microbial function through sediment-hosted aquifers and enrichment of novel symbionts in the deep terrestrial subsurface.</title>
        <authorList>
            <person name="Probst A.J."/>
            <person name="Ladd B."/>
            <person name="Jarett J.K."/>
            <person name="Geller-Mcgrath D.E."/>
            <person name="Sieber C.M.K."/>
            <person name="Emerson J.B."/>
            <person name="Anantharaman K."/>
            <person name="Thomas B.C."/>
            <person name="Malmstrom R."/>
            <person name="Stieglmeier M."/>
            <person name="Klingl A."/>
            <person name="Woyke T."/>
            <person name="Ryan C.M."/>
            <person name="Banfield J.F."/>
        </authorList>
    </citation>
    <scope>NUCLEOTIDE SEQUENCE [LARGE SCALE GENOMIC DNA]</scope>
</reference>
<dbReference type="AlphaFoldDB" id="A0A2M7Z3B2"/>